<reference evidence="1 2" key="1">
    <citation type="submission" date="2016-10" db="EMBL/GenBank/DDBJ databases">
        <authorList>
            <person name="de Groot N.N."/>
        </authorList>
    </citation>
    <scope>NUCLEOTIDE SEQUENCE [LARGE SCALE GENOMIC DNA]</scope>
    <source>
        <strain evidence="1 2">CGMCC 1.10825</strain>
    </source>
</reference>
<gene>
    <name evidence="1" type="ORF">SAMN02927937_00856</name>
</gene>
<organism evidence="1 2">
    <name type="scientific">Paenimyroides marinum</name>
    <dbReference type="NCBI Taxonomy" id="1159016"/>
    <lineage>
        <taxon>Bacteria</taxon>
        <taxon>Pseudomonadati</taxon>
        <taxon>Bacteroidota</taxon>
        <taxon>Flavobacteriia</taxon>
        <taxon>Flavobacteriales</taxon>
        <taxon>Flavobacteriaceae</taxon>
        <taxon>Paenimyroides</taxon>
    </lineage>
</organism>
<accession>A0A1H6K0M4</accession>
<proteinExistence type="predicted"/>
<evidence type="ECO:0000313" key="1">
    <source>
        <dbReference type="EMBL" id="SEH68356.1"/>
    </source>
</evidence>
<dbReference type="Proteomes" id="UP000199634">
    <property type="component" value="Unassembled WGS sequence"/>
</dbReference>
<evidence type="ECO:0008006" key="3">
    <source>
        <dbReference type="Google" id="ProtNLM"/>
    </source>
</evidence>
<keyword evidence="2" id="KW-1185">Reference proteome</keyword>
<dbReference type="RefSeq" id="WP_091096689.1">
    <property type="nucleotide sequence ID" value="NZ_FNXE01000008.1"/>
</dbReference>
<name>A0A1H6K0M4_9FLAO</name>
<protein>
    <recommendedName>
        <fullName evidence="3">3-oxoacyl-ACP synthase</fullName>
    </recommendedName>
</protein>
<dbReference type="OrthoDB" id="667380at2"/>
<dbReference type="AlphaFoldDB" id="A0A1H6K0M4"/>
<sequence length="148" mass="16718">MNRKELKQQVLTALKCQIVNIQNQIAALAEDAQNDAKSSAGDKHETGLAMMHLEQEKLNNKLSQLLQLEQFAKQLPEEKTINKVTLGSVVKTNHAVFYISIPIQSFVYQNETVICVSAQAPLIQKILNKEIHSEINCNNLTYKILEIF</sequence>
<dbReference type="EMBL" id="FNXE01000008">
    <property type="protein sequence ID" value="SEH68356.1"/>
    <property type="molecule type" value="Genomic_DNA"/>
</dbReference>
<evidence type="ECO:0000313" key="2">
    <source>
        <dbReference type="Proteomes" id="UP000199634"/>
    </source>
</evidence>
<dbReference type="STRING" id="1159016.SAMN02927937_00856"/>